<dbReference type="Proteomes" id="UP000789342">
    <property type="component" value="Unassembled WGS sequence"/>
</dbReference>
<reference evidence="1" key="1">
    <citation type="submission" date="2021-06" db="EMBL/GenBank/DDBJ databases">
        <authorList>
            <person name="Kallberg Y."/>
            <person name="Tangrot J."/>
            <person name="Rosling A."/>
        </authorList>
    </citation>
    <scope>NUCLEOTIDE SEQUENCE</scope>
    <source>
        <strain evidence="1">CL551</strain>
    </source>
</reference>
<evidence type="ECO:0000313" key="2">
    <source>
        <dbReference type="Proteomes" id="UP000789342"/>
    </source>
</evidence>
<evidence type="ECO:0000313" key="1">
    <source>
        <dbReference type="EMBL" id="CAG8707139.1"/>
    </source>
</evidence>
<name>A0A9N9N778_9GLOM</name>
<comment type="caution">
    <text evidence="1">The sequence shown here is derived from an EMBL/GenBank/DDBJ whole genome shotgun (WGS) entry which is preliminary data.</text>
</comment>
<protein>
    <submittedName>
        <fullName evidence="1">7392_t:CDS:1</fullName>
    </submittedName>
</protein>
<keyword evidence="2" id="KW-1185">Reference proteome</keyword>
<gene>
    <name evidence="1" type="ORF">AMORRO_LOCUS12487</name>
</gene>
<organism evidence="1 2">
    <name type="scientific">Acaulospora morrowiae</name>
    <dbReference type="NCBI Taxonomy" id="94023"/>
    <lineage>
        <taxon>Eukaryota</taxon>
        <taxon>Fungi</taxon>
        <taxon>Fungi incertae sedis</taxon>
        <taxon>Mucoromycota</taxon>
        <taxon>Glomeromycotina</taxon>
        <taxon>Glomeromycetes</taxon>
        <taxon>Diversisporales</taxon>
        <taxon>Acaulosporaceae</taxon>
        <taxon>Acaulospora</taxon>
    </lineage>
</organism>
<sequence>MSQLEQLQVNYDRVAKERDDFAGQVSTLSSQRLQAELDQIALNRDAKEEVKSLTGDLTKEISRLSEHCPIEKPIRRSKEALEVNKDILESQEGTLSIQLNDESYAIIQQSGETGNANLRLREHQDSITRQQEIGQIQEELEDVKIQRSEIRNDQGRKVYEVDAPRRMNIKPQAMQQYLPSQSQNFVDS</sequence>
<proteinExistence type="predicted"/>
<accession>A0A9N9N778</accession>
<dbReference type="AlphaFoldDB" id="A0A9N9N778"/>
<dbReference type="EMBL" id="CAJVPV010018423">
    <property type="protein sequence ID" value="CAG8707139.1"/>
    <property type="molecule type" value="Genomic_DNA"/>
</dbReference>